<keyword evidence="1 3" id="KW-0175">Coiled coil</keyword>
<dbReference type="PROSITE" id="PS50826">
    <property type="entry name" value="RUN"/>
    <property type="match status" value="1"/>
</dbReference>
<evidence type="ECO:0000259" key="5">
    <source>
        <dbReference type="PROSITE" id="PS50826"/>
    </source>
</evidence>
<dbReference type="SUPFAM" id="SSF140741">
    <property type="entry name" value="RUN domain-like"/>
    <property type="match status" value="1"/>
</dbReference>
<evidence type="ECO:0000313" key="9">
    <source>
        <dbReference type="Proteomes" id="UP000663824"/>
    </source>
</evidence>
<dbReference type="InterPro" id="IPR047340">
    <property type="entry name" value="RUNDC3A_B"/>
</dbReference>
<gene>
    <name evidence="7" type="ORF">CJN711_LOCUS13243</name>
    <name evidence="6" type="ORF">KQP761_LOCUS381</name>
    <name evidence="8" type="ORF">MBJ925_LOCUS4259</name>
</gene>
<dbReference type="InterPro" id="IPR004012">
    <property type="entry name" value="Run_dom"/>
</dbReference>
<evidence type="ECO:0000313" key="8">
    <source>
        <dbReference type="EMBL" id="CAF1930939.1"/>
    </source>
</evidence>
<feature type="domain" description="RUN" evidence="5">
    <location>
        <begin position="40"/>
        <end position="169"/>
    </location>
</feature>
<dbReference type="Proteomes" id="UP000663834">
    <property type="component" value="Unassembled WGS sequence"/>
</dbReference>
<proteinExistence type="inferred from homology"/>
<evidence type="ECO:0000256" key="1">
    <source>
        <dbReference type="ARBA" id="ARBA00023054"/>
    </source>
</evidence>
<name>A0A816L1U4_9BILA</name>
<feature type="region of interest" description="Disordered" evidence="4">
    <location>
        <begin position="409"/>
        <end position="482"/>
    </location>
</feature>
<dbReference type="Proteomes" id="UP000663824">
    <property type="component" value="Unassembled WGS sequence"/>
</dbReference>
<dbReference type="PANTHER" id="PTHR46251:SF3">
    <property type="entry name" value="RUN DOMAIN-CONTAINING PROTEIN"/>
    <property type="match status" value="1"/>
</dbReference>
<protein>
    <recommendedName>
        <fullName evidence="5">RUN domain-containing protein</fullName>
    </recommendedName>
</protein>
<dbReference type="Proteomes" id="UP000663855">
    <property type="component" value="Unassembled WGS sequence"/>
</dbReference>
<evidence type="ECO:0000256" key="4">
    <source>
        <dbReference type="SAM" id="MobiDB-lite"/>
    </source>
</evidence>
<evidence type="ECO:0000313" key="7">
    <source>
        <dbReference type="EMBL" id="CAF1225884.1"/>
    </source>
</evidence>
<evidence type="ECO:0000256" key="2">
    <source>
        <dbReference type="ARBA" id="ARBA00034727"/>
    </source>
</evidence>
<reference evidence="8" key="1">
    <citation type="submission" date="2021-02" db="EMBL/GenBank/DDBJ databases">
        <authorList>
            <person name="Nowell W R."/>
        </authorList>
    </citation>
    <scope>NUCLEOTIDE SEQUENCE</scope>
</reference>
<organism evidence="8 9">
    <name type="scientific">Rotaria magnacalcarata</name>
    <dbReference type="NCBI Taxonomy" id="392030"/>
    <lineage>
        <taxon>Eukaryota</taxon>
        <taxon>Metazoa</taxon>
        <taxon>Spiralia</taxon>
        <taxon>Gnathifera</taxon>
        <taxon>Rotifera</taxon>
        <taxon>Eurotatoria</taxon>
        <taxon>Bdelloidea</taxon>
        <taxon>Philodinida</taxon>
        <taxon>Philodinidae</taxon>
        <taxon>Rotaria</taxon>
    </lineage>
</organism>
<dbReference type="SMART" id="SM00593">
    <property type="entry name" value="RUN"/>
    <property type="match status" value="1"/>
</dbReference>
<dbReference type="Pfam" id="PF02759">
    <property type="entry name" value="RUN"/>
    <property type="match status" value="1"/>
</dbReference>
<comment type="similarity">
    <text evidence="2">Belongs to the RUNDC3 family.</text>
</comment>
<dbReference type="EMBL" id="CAJNOV010005801">
    <property type="protein sequence ID" value="CAF1225884.1"/>
    <property type="molecule type" value="Genomic_DNA"/>
</dbReference>
<dbReference type="PANTHER" id="PTHR46251">
    <property type="entry name" value="RUN DOMAIN-CONTAINING 3 PROTEIN RUNDC3"/>
    <property type="match status" value="1"/>
</dbReference>
<feature type="coiled-coil region" evidence="3">
    <location>
        <begin position="255"/>
        <end position="307"/>
    </location>
</feature>
<feature type="compositionally biased region" description="Low complexity" evidence="4">
    <location>
        <begin position="420"/>
        <end position="435"/>
    </location>
</feature>
<dbReference type="InterPro" id="IPR037213">
    <property type="entry name" value="Run_dom_sf"/>
</dbReference>
<dbReference type="AlphaFoldDB" id="A0A816L1U4"/>
<comment type="caution">
    <text evidence="8">The sequence shown here is derived from an EMBL/GenBank/DDBJ whole genome shotgun (WGS) entry which is preliminary data.</text>
</comment>
<evidence type="ECO:0000313" key="6">
    <source>
        <dbReference type="EMBL" id="CAF1211996.1"/>
    </source>
</evidence>
<feature type="compositionally biased region" description="Polar residues" evidence="4">
    <location>
        <begin position="448"/>
        <end position="457"/>
    </location>
</feature>
<dbReference type="EMBL" id="CAJNRE010000714">
    <property type="protein sequence ID" value="CAF1930939.1"/>
    <property type="molecule type" value="Genomic_DNA"/>
</dbReference>
<accession>A0A816L1U4</accession>
<feature type="compositionally biased region" description="Polar residues" evidence="4">
    <location>
        <begin position="409"/>
        <end position="418"/>
    </location>
</feature>
<feature type="region of interest" description="Disordered" evidence="4">
    <location>
        <begin position="364"/>
        <end position="391"/>
    </location>
</feature>
<dbReference type="OrthoDB" id="10029904at2759"/>
<sequence length="482" mass="55598">MFSNESINTERENNNLLSLIKLTLNTLIDHSSSTELSVLDDRNNDVTNFILTLERILNFRLKANWLSERRYFWDFIRPACIGSSRKNVIERVEELSRTKSIKYKGRTWIQLALMEKILSELLKLMISDLNLVRKFYHDDSLMASSQAFILCDQLTGLNALDFSFCFKQDGSILNPLVFNDSDIDVIDLTPFLFYNSKSITKLFKDESSDEENEQLILRLAAVNELKPLSLTERQMIPLDKHKLEIEQRKYFEELLKHRDRELEQLKSRFEILKNERENEIMVMENIILELQLELRAARNEEDIQRKKSQQSTMITTETNIFNFSNVKSNSLTTSNNAQNQDIDAQMRPIDSSDLMIENVNQMKNSDDFICPPGQFSRRSSHSTTTTNTDDDQYEVVRRLASNNNQISTEIKTTSSPEMISSVTSLSTASSSSSSTDDNESQEKMVKNIENSNDTIVNESGRFESVEMTSEQANLLEEVNKTA</sequence>
<evidence type="ECO:0000256" key="3">
    <source>
        <dbReference type="SAM" id="Coils"/>
    </source>
</evidence>
<dbReference type="EMBL" id="CAJNOW010000028">
    <property type="protein sequence ID" value="CAF1211996.1"/>
    <property type="molecule type" value="Genomic_DNA"/>
</dbReference>
<dbReference type="Gene3D" id="1.20.58.900">
    <property type="match status" value="1"/>
</dbReference>